<organism evidence="2 3">
    <name type="scientific">Desulfuromusa kysingii</name>
    <dbReference type="NCBI Taxonomy" id="37625"/>
    <lineage>
        <taxon>Bacteria</taxon>
        <taxon>Pseudomonadati</taxon>
        <taxon>Thermodesulfobacteriota</taxon>
        <taxon>Desulfuromonadia</taxon>
        <taxon>Desulfuromonadales</taxon>
        <taxon>Geopsychrobacteraceae</taxon>
        <taxon>Desulfuromusa</taxon>
    </lineage>
</organism>
<keyword evidence="1" id="KW-0812">Transmembrane</keyword>
<dbReference type="EMBL" id="FNQN01000004">
    <property type="protein sequence ID" value="SEA26856.1"/>
    <property type="molecule type" value="Genomic_DNA"/>
</dbReference>
<dbReference type="GO" id="GO:0042158">
    <property type="term" value="P:lipoprotein biosynthetic process"/>
    <property type="evidence" value="ECO:0007669"/>
    <property type="project" value="InterPro"/>
</dbReference>
<evidence type="ECO:0000313" key="3">
    <source>
        <dbReference type="Proteomes" id="UP000199409"/>
    </source>
</evidence>
<feature type="transmembrane region" description="Helical" evidence="1">
    <location>
        <begin position="310"/>
        <end position="328"/>
    </location>
</feature>
<protein>
    <submittedName>
        <fullName evidence="2">Prolipoprotein diacylglyceryl transferase</fullName>
    </submittedName>
</protein>
<keyword evidence="2" id="KW-0808">Transferase</keyword>
<dbReference type="GO" id="GO:0005886">
    <property type="term" value="C:plasma membrane"/>
    <property type="evidence" value="ECO:0007669"/>
    <property type="project" value="InterPro"/>
</dbReference>
<feature type="transmembrane region" description="Helical" evidence="1">
    <location>
        <begin position="108"/>
        <end position="128"/>
    </location>
</feature>
<name>A0A1H3ZSW7_9BACT</name>
<dbReference type="RefSeq" id="WP_092346650.1">
    <property type="nucleotide sequence ID" value="NZ_FNQN01000004.1"/>
</dbReference>
<sequence>MINQLFILSLLLFFSLVLAWGFRVLPREGWQMLATLPIRPLGNGQWQGINLTWYGLLTANAYLLGILMLIVLLGAAHVPLTGVLLLVVCLLLLCVPASRWIARIIEGKAHTFTVGGAVFIGILAAPWMVKLVNFCTGDHLPVLTTLAAISIAYAFGEGLGRLACISFGCCYGKPVSQCRPLLRELFSRWHFIFHGETRKICYASDLEGEPVVPVQALTAILYLLIGLLGIEFYLYGHFAAAFASVLLITQLWRFFSEFLRADFRGNNKFSAYQIMGLLVIPYALLCAYFFNSAPTTHPDLLQGLQNLWQPATLLFLQIVWLVLFAYTGRSTVTGAQLSFHIHRDRI</sequence>
<keyword evidence="1" id="KW-0472">Membrane</keyword>
<feature type="transmembrane region" description="Helical" evidence="1">
    <location>
        <begin position="83"/>
        <end position="102"/>
    </location>
</feature>
<proteinExistence type="predicted"/>
<feature type="transmembrane region" description="Helical" evidence="1">
    <location>
        <begin position="219"/>
        <end position="248"/>
    </location>
</feature>
<dbReference type="InterPro" id="IPR001640">
    <property type="entry name" value="Lgt"/>
</dbReference>
<evidence type="ECO:0000256" key="1">
    <source>
        <dbReference type="SAM" id="Phobius"/>
    </source>
</evidence>
<feature type="transmembrane region" description="Helical" evidence="1">
    <location>
        <begin position="51"/>
        <end position="76"/>
    </location>
</feature>
<dbReference type="Pfam" id="PF01790">
    <property type="entry name" value="LGT"/>
    <property type="match status" value="1"/>
</dbReference>
<dbReference type="OrthoDB" id="5386948at2"/>
<keyword evidence="1" id="KW-1133">Transmembrane helix</keyword>
<keyword evidence="2" id="KW-0449">Lipoprotein</keyword>
<accession>A0A1H3ZSW7</accession>
<feature type="transmembrane region" description="Helical" evidence="1">
    <location>
        <begin position="269"/>
        <end position="290"/>
    </location>
</feature>
<evidence type="ECO:0000313" key="2">
    <source>
        <dbReference type="EMBL" id="SEA26856.1"/>
    </source>
</evidence>
<dbReference type="GO" id="GO:0008961">
    <property type="term" value="F:phosphatidylglycerol-prolipoprotein diacylglyceryl transferase activity"/>
    <property type="evidence" value="ECO:0007669"/>
    <property type="project" value="InterPro"/>
</dbReference>
<dbReference type="STRING" id="37625.SAMN05660420_01663"/>
<gene>
    <name evidence="2" type="ORF">SAMN05660420_01663</name>
</gene>
<dbReference type="Proteomes" id="UP000199409">
    <property type="component" value="Unassembled WGS sequence"/>
</dbReference>
<dbReference type="AlphaFoldDB" id="A0A1H3ZSW7"/>
<reference evidence="2 3" key="1">
    <citation type="submission" date="2016-10" db="EMBL/GenBank/DDBJ databases">
        <authorList>
            <person name="de Groot N.N."/>
        </authorList>
    </citation>
    <scope>NUCLEOTIDE SEQUENCE [LARGE SCALE GENOMIC DNA]</scope>
    <source>
        <strain evidence="2 3">DSM 7343</strain>
    </source>
</reference>
<keyword evidence="3" id="KW-1185">Reference proteome</keyword>